<sequence length="297" mass="33041">MFPPRLPSSPSSDSDSDAPEALTLSLSKQTVQKENAEISKAKALVREKTKLKNRQKDQKLKERAAKNKKGKGTDDDVDVVRRQATDDVETRMLRAMQDAEGEASGDDEDEDFTEFEEGSSFDDVDMDEDDVGVESDESEHTDDEEMGSHGEQDSEVDSEYDDEDMDSNTKPASTPESLLPKKPSNYLPDEIFKAAFSQTQPLQSHSKKPQKEQKRKRTSSAPKDVIIGSKVIRTLASTTRPMSSRSAVPSAKINNFLDRSLALKGQKSARGKGWERRPANIGILRRNGPAAHFVRNR</sequence>
<dbReference type="EMBL" id="JAACJO010000024">
    <property type="protein sequence ID" value="KAF5347621.1"/>
    <property type="molecule type" value="Genomic_DNA"/>
</dbReference>
<feature type="compositionally biased region" description="Basic and acidic residues" evidence="1">
    <location>
        <begin position="34"/>
        <end position="92"/>
    </location>
</feature>
<feature type="compositionally biased region" description="Basic residues" evidence="1">
    <location>
        <begin position="205"/>
        <end position="218"/>
    </location>
</feature>
<feature type="compositionally biased region" description="Acidic residues" evidence="1">
    <location>
        <begin position="153"/>
        <end position="166"/>
    </location>
</feature>
<reference evidence="2 3" key="1">
    <citation type="journal article" date="2020" name="ISME J.">
        <title>Uncovering the hidden diversity of litter-decomposition mechanisms in mushroom-forming fungi.</title>
        <authorList>
            <person name="Floudas D."/>
            <person name="Bentzer J."/>
            <person name="Ahren D."/>
            <person name="Johansson T."/>
            <person name="Persson P."/>
            <person name="Tunlid A."/>
        </authorList>
    </citation>
    <scope>NUCLEOTIDE SEQUENCE [LARGE SCALE GENOMIC DNA]</scope>
    <source>
        <strain evidence="2 3">CBS 146.42</strain>
    </source>
</reference>
<evidence type="ECO:0000256" key="1">
    <source>
        <dbReference type="SAM" id="MobiDB-lite"/>
    </source>
</evidence>
<organism evidence="2 3">
    <name type="scientific">Leucocoprinus leucothites</name>
    <dbReference type="NCBI Taxonomy" id="201217"/>
    <lineage>
        <taxon>Eukaryota</taxon>
        <taxon>Fungi</taxon>
        <taxon>Dikarya</taxon>
        <taxon>Basidiomycota</taxon>
        <taxon>Agaricomycotina</taxon>
        <taxon>Agaricomycetes</taxon>
        <taxon>Agaricomycetidae</taxon>
        <taxon>Agaricales</taxon>
        <taxon>Agaricineae</taxon>
        <taxon>Agaricaceae</taxon>
        <taxon>Leucocoprinus</taxon>
    </lineage>
</organism>
<dbReference type="AlphaFoldDB" id="A0A8H5FSK8"/>
<dbReference type="OrthoDB" id="3253399at2759"/>
<evidence type="ECO:0000313" key="3">
    <source>
        <dbReference type="Proteomes" id="UP000559027"/>
    </source>
</evidence>
<feature type="compositionally biased region" description="Acidic residues" evidence="1">
    <location>
        <begin position="99"/>
        <end position="145"/>
    </location>
</feature>
<gene>
    <name evidence="2" type="ORF">D9756_010665</name>
</gene>
<keyword evidence="3" id="KW-1185">Reference proteome</keyword>
<comment type="caution">
    <text evidence="2">The sequence shown here is derived from an EMBL/GenBank/DDBJ whole genome shotgun (WGS) entry which is preliminary data.</text>
</comment>
<evidence type="ECO:0000313" key="2">
    <source>
        <dbReference type="EMBL" id="KAF5347621.1"/>
    </source>
</evidence>
<name>A0A8H5FSK8_9AGAR</name>
<protein>
    <submittedName>
        <fullName evidence="2">Uncharacterized protein</fullName>
    </submittedName>
</protein>
<feature type="region of interest" description="Disordered" evidence="1">
    <location>
        <begin position="1"/>
        <end position="226"/>
    </location>
</feature>
<feature type="compositionally biased region" description="Polar residues" evidence="1">
    <location>
        <begin position="24"/>
        <end position="33"/>
    </location>
</feature>
<accession>A0A8H5FSK8</accession>
<dbReference type="Proteomes" id="UP000559027">
    <property type="component" value="Unassembled WGS sequence"/>
</dbReference>
<proteinExistence type="predicted"/>